<dbReference type="SUPFAM" id="SSF56112">
    <property type="entry name" value="Protein kinase-like (PK-like)"/>
    <property type="match status" value="1"/>
</dbReference>
<comment type="catalytic activity">
    <reaction evidence="8">
        <text>L-seryl-[protein] + ATP = O-phospho-L-seryl-[protein] + ADP + H(+)</text>
        <dbReference type="Rhea" id="RHEA:17989"/>
        <dbReference type="Rhea" id="RHEA-COMP:9863"/>
        <dbReference type="Rhea" id="RHEA-COMP:11604"/>
        <dbReference type="ChEBI" id="CHEBI:15378"/>
        <dbReference type="ChEBI" id="CHEBI:29999"/>
        <dbReference type="ChEBI" id="CHEBI:30616"/>
        <dbReference type="ChEBI" id="CHEBI:83421"/>
        <dbReference type="ChEBI" id="CHEBI:456216"/>
        <dbReference type="EC" id="2.7.11.1"/>
    </reaction>
</comment>
<dbReference type="PANTHER" id="PTHR48005:SF16">
    <property type="entry name" value="MDIS1-INTERACTING RECEPTOR LIKE KINASE 2-LIKE ISOFORM X1"/>
    <property type="match status" value="1"/>
</dbReference>
<evidence type="ECO:0000313" key="9">
    <source>
        <dbReference type="EMBL" id="KAL2337397.1"/>
    </source>
</evidence>
<keyword evidence="4" id="KW-0547">Nucleotide-binding</keyword>
<keyword evidence="6" id="KW-0067">ATP-binding</keyword>
<dbReference type="EMBL" id="JBGMDY010000004">
    <property type="protein sequence ID" value="KAL2337397.1"/>
    <property type="molecule type" value="Genomic_DNA"/>
</dbReference>
<keyword evidence="3" id="KW-0808">Transferase</keyword>
<evidence type="ECO:0000256" key="1">
    <source>
        <dbReference type="ARBA" id="ARBA00012513"/>
    </source>
</evidence>
<keyword evidence="2" id="KW-0723">Serine/threonine-protein kinase</keyword>
<reference evidence="9 10" key="1">
    <citation type="submission" date="2024-08" db="EMBL/GenBank/DDBJ databases">
        <title>Insights into the chromosomal genome structure of Flemingia macrophylla.</title>
        <authorList>
            <person name="Ding Y."/>
            <person name="Zhao Y."/>
            <person name="Bi W."/>
            <person name="Wu M."/>
            <person name="Zhao G."/>
            <person name="Gong Y."/>
            <person name="Li W."/>
            <person name="Zhang P."/>
        </authorList>
    </citation>
    <scope>NUCLEOTIDE SEQUENCE [LARGE SCALE GENOMIC DNA]</scope>
    <source>
        <strain evidence="9">DYQJB</strain>
        <tissue evidence="9">Leaf</tissue>
    </source>
</reference>
<sequence>MSIIELAYTFNVTEKCDVYSFGVVALETLMGKHLREIMSSLSKSTTQNMLLKDLLDSRLPLPYSQKEPCESLLQAIEMFKSGEKLKKISPRPSFRAPVQENLSHGAPVLELA</sequence>
<evidence type="ECO:0000256" key="4">
    <source>
        <dbReference type="ARBA" id="ARBA00022741"/>
    </source>
</evidence>
<dbReference type="Gene3D" id="1.10.510.10">
    <property type="entry name" value="Transferase(Phosphotransferase) domain 1"/>
    <property type="match status" value="1"/>
</dbReference>
<evidence type="ECO:0000256" key="3">
    <source>
        <dbReference type="ARBA" id="ARBA00022679"/>
    </source>
</evidence>
<protein>
    <recommendedName>
        <fullName evidence="1">non-specific serine/threonine protein kinase</fullName>
        <ecNumber evidence="1">2.7.11.1</ecNumber>
    </recommendedName>
</protein>
<comment type="caution">
    <text evidence="9">The sequence shown here is derived from an EMBL/GenBank/DDBJ whole genome shotgun (WGS) entry which is preliminary data.</text>
</comment>
<dbReference type="GO" id="GO:0005524">
    <property type="term" value="F:ATP binding"/>
    <property type="evidence" value="ECO:0007669"/>
    <property type="project" value="UniProtKB-KW"/>
</dbReference>
<comment type="catalytic activity">
    <reaction evidence="7">
        <text>L-threonyl-[protein] + ATP = O-phospho-L-threonyl-[protein] + ADP + H(+)</text>
        <dbReference type="Rhea" id="RHEA:46608"/>
        <dbReference type="Rhea" id="RHEA-COMP:11060"/>
        <dbReference type="Rhea" id="RHEA-COMP:11605"/>
        <dbReference type="ChEBI" id="CHEBI:15378"/>
        <dbReference type="ChEBI" id="CHEBI:30013"/>
        <dbReference type="ChEBI" id="CHEBI:30616"/>
        <dbReference type="ChEBI" id="CHEBI:61977"/>
        <dbReference type="ChEBI" id="CHEBI:456216"/>
        <dbReference type="EC" id="2.7.11.1"/>
    </reaction>
</comment>
<gene>
    <name evidence="9" type="ORF">Fmac_011843</name>
</gene>
<dbReference type="PANTHER" id="PTHR48005">
    <property type="entry name" value="LEUCINE RICH REPEAT KINASE 2"/>
    <property type="match status" value="1"/>
</dbReference>
<evidence type="ECO:0000256" key="2">
    <source>
        <dbReference type="ARBA" id="ARBA00022527"/>
    </source>
</evidence>
<evidence type="ECO:0000256" key="7">
    <source>
        <dbReference type="ARBA" id="ARBA00047899"/>
    </source>
</evidence>
<dbReference type="Proteomes" id="UP001603857">
    <property type="component" value="Unassembled WGS sequence"/>
</dbReference>
<keyword evidence="10" id="KW-1185">Reference proteome</keyword>
<keyword evidence="5" id="KW-0418">Kinase</keyword>
<evidence type="ECO:0000256" key="5">
    <source>
        <dbReference type="ARBA" id="ARBA00022777"/>
    </source>
</evidence>
<proteinExistence type="predicted"/>
<evidence type="ECO:0000256" key="8">
    <source>
        <dbReference type="ARBA" id="ARBA00048679"/>
    </source>
</evidence>
<accession>A0ABD1MPF8</accession>
<evidence type="ECO:0000256" key="6">
    <source>
        <dbReference type="ARBA" id="ARBA00022840"/>
    </source>
</evidence>
<evidence type="ECO:0000313" key="10">
    <source>
        <dbReference type="Proteomes" id="UP001603857"/>
    </source>
</evidence>
<dbReference type="EC" id="2.7.11.1" evidence="1"/>
<dbReference type="InterPro" id="IPR051420">
    <property type="entry name" value="Ser_Thr_Kinases_DiverseReg"/>
</dbReference>
<dbReference type="InterPro" id="IPR011009">
    <property type="entry name" value="Kinase-like_dom_sf"/>
</dbReference>
<name>A0ABD1MPF8_9FABA</name>
<dbReference type="AlphaFoldDB" id="A0ABD1MPF8"/>
<dbReference type="GO" id="GO:0004674">
    <property type="term" value="F:protein serine/threonine kinase activity"/>
    <property type="evidence" value="ECO:0007669"/>
    <property type="project" value="UniProtKB-KW"/>
</dbReference>
<organism evidence="9 10">
    <name type="scientific">Flemingia macrophylla</name>
    <dbReference type="NCBI Taxonomy" id="520843"/>
    <lineage>
        <taxon>Eukaryota</taxon>
        <taxon>Viridiplantae</taxon>
        <taxon>Streptophyta</taxon>
        <taxon>Embryophyta</taxon>
        <taxon>Tracheophyta</taxon>
        <taxon>Spermatophyta</taxon>
        <taxon>Magnoliopsida</taxon>
        <taxon>eudicotyledons</taxon>
        <taxon>Gunneridae</taxon>
        <taxon>Pentapetalae</taxon>
        <taxon>rosids</taxon>
        <taxon>fabids</taxon>
        <taxon>Fabales</taxon>
        <taxon>Fabaceae</taxon>
        <taxon>Papilionoideae</taxon>
        <taxon>50 kb inversion clade</taxon>
        <taxon>NPAAA clade</taxon>
        <taxon>indigoferoid/millettioid clade</taxon>
        <taxon>Phaseoleae</taxon>
        <taxon>Flemingia</taxon>
    </lineage>
</organism>